<dbReference type="SUPFAM" id="SSF54427">
    <property type="entry name" value="NTF2-like"/>
    <property type="match status" value="1"/>
</dbReference>
<reference evidence="2 3" key="1">
    <citation type="submission" date="2018-05" db="EMBL/GenBank/DDBJ databases">
        <title>Brachybacterium sp. M1HQ-2T, whole genome shotgun sequence.</title>
        <authorList>
            <person name="Tuo L."/>
        </authorList>
    </citation>
    <scope>NUCLEOTIDE SEQUENCE [LARGE SCALE GENOMIC DNA]</scope>
    <source>
        <strain evidence="2 3">M1HQ-2</strain>
    </source>
</reference>
<dbReference type="InterPro" id="IPR032710">
    <property type="entry name" value="NTF2-like_dom_sf"/>
</dbReference>
<evidence type="ECO:0000313" key="2">
    <source>
        <dbReference type="EMBL" id="PWH07106.1"/>
    </source>
</evidence>
<evidence type="ECO:0000313" key="3">
    <source>
        <dbReference type="Proteomes" id="UP000245590"/>
    </source>
</evidence>
<dbReference type="RefSeq" id="WP_109273990.1">
    <property type="nucleotide sequence ID" value="NZ_QFKX01000001.1"/>
</dbReference>
<dbReference type="EMBL" id="QFKX01000001">
    <property type="protein sequence ID" value="PWH07106.1"/>
    <property type="molecule type" value="Genomic_DNA"/>
</dbReference>
<accession>A0A2U2RMN3</accession>
<organism evidence="2 3">
    <name type="scientific">Brachybacterium endophyticum</name>
    <dbReference type="NCBI Taxonomy" id="2182385"/>
    <lineage>
        <taxon>Bacteria</taxon>
        <taxon>Bacillati</taxon>
        <taxon>Actinomycetota</taxon>
        <taxon>Actinomycetes</taxon>
        <taxon>Micrococcales</taxon>
        <taxon>Dermabacteraceae</taxon>
        <taxon>Brachybacterium</taxon>
    </lineage>
</organism>
<proteinExistence type="predicted"/>
<dbReference type="Proteomes" id="UP000245590">
    <property type="component" value="Unassembled WGS sequence"/>
</dbReference>
<dbReference type="Pfam" id="PF12680">
    <property type="entry name" value="SnoaL_2"/>
    <property type="match status" value="1"/>
</dbReference>
<keyword evidence="3" id="KW-1185">Reference proteome</keyword>
<dbReference type="AlphaFoldDB" id="A0A2U2RMN3"/>
<dbReference type="OrthoDB" id="118733at2"/>
<comment type="caution">
    <text evidence="2">The sequence shown here is derived from an EMBL/GenBank/DDBJ whole genome shotgun (WGS) entry which is preliminary data.</text>
</comment>
<dbReference type="Gene3D" id="3.10.450.50">
    <property type="match status" value="1"/>
</dbReference>
<gene>
    <name evidence="2" type="ORF">DEO23_00095</name>
</gene>
<evidence type="ECO:0000259" key="1">
    <source>
        <dbReference type="Pfam" id="PF12680"/>
    </source>
</evidence>
<feature type="domain" description="SnoaL-like" evidence="1">
    <location>
        <begin position="9"/>
        <end position="94"/>
    </location>
</feature>
<sequence length="115" mass="12912">MSTPREIAEMYFECWRTADFEPLREHLHPEVTFDGTLGSTRGPEEFIEGVTGLARATEDLEIRARLADDSDVMTWFRLVVGGGETEVVNWAHVEHGLLRAVRVTFDPRPLLGDGG</sequence>
<protein>
    <submittedName>
        <fullName evidence="2">Nuclear transport factor 2 family protein</fullName>
    </submittedName>
</protein>
<name>A0A2U2RMN3_9MICO</name>
<dbReference type="InterPro" id="IPR037401">
    <property type="entry name" value="SnoaL-like"/>
</dbReference>